<organism evidence="2 3">
    <name type="scientific">Steinernema hermaphroditum</name>
    <dbReference type="NCBI Taxonomy" id="289476"/>
    <lineage>
        <taxon>Eukaryota</taxon>
        <taxon>Metazoa</taxon>
        <taxon>Ecdysozoa</taxon>
        <taxon>Nematoda</taxon>
        <taxon>Chromadorea</taxon>
        <taxon>Rhabditida</taxon>
        <taxon>Tylenchina</taxon>
        <taxon>Panagrolaimomorpha</taxon>
        <taxon>Strongyloidoidea</taxon>
        <taxon>Steinernematidae</taxon>
        <taxon>Steinernema</taxon>
    </lineage>
</organism>
<evidence type="ECO:0000313" key="3">
    <source>
        <dbReference type="Proteomes" id="UP001175271"/>
    </source>
</evidence>
<dbReference type="AlphaFoldDB" id="A0AA39GVW5"/>
<proteinExistence type="predicted"/>
<gene>
    <name evidence="2" type="ORF">QR680_000594</name>
</gene>
<comment type="caution">
    <text evidence="2">The sequence shown here is derived from an EMBL/GenBank/DDBJ whole genome shotgun (WGS) entry which is preliminary data.</text>
</comment>
<evidence type="ECO:0000256" key="1">
    <source>
        <dbReference type="SAM" id="SignalP"/>
    </source>
</evidence>
<dbReference type="EMBL" id="JAUCMV010000005">
    <property type="protein sequence ID" value="KAK0394154.1"/>
    <property type="molecule type" value="Genomic_DNA"/>
</dbReference>
<accession>A0AA39GVW5</accession>
<dbReference type="Proteomes" id="UP001175271">
    <property type="component" value="Unassembled WGS sequence"/>
</dbReference>
<keyword evidence="3" id="KW-1185">Reference proteome</keyword>
<sequence>MKFLSAAIIVTFALFILSVQSTDTISDRLPPASPIRAERVRRQWYNLPYAWTGWRCSGVNGLFLDCVGKK</sequence>
<evidence type="ECO:0000313" key="2">
    <source>
        <dbReference type="EMBL" id="KAK0394154.1"/>
    </source>
</evidence>
<feature type="signal peptide" evidence="1">
    <location>
        <begin position="1"/>
        <end position="21"/>
    </location>
</feature>
<keyword evidence="1" id="KW-0732">Signal</keyword>
<protein>
    <submittedName>
        <fullName evidence="2">Uncharacterized protein</fullName>
    </submittedName>
</protein>
<name>A0AA39GVW5_9BILA</name>
<feature type="chain" id="PRO_5041308033" evidence="1">
    <location>
        <begin position="22"/>
        <end position="70"/>
    </location>
</feature>
<reference evidence="2" key="1">
    <citation type="submission" date="2023-06" db="EMBL/GenBank/DDBJ databases">
        <title>Genomic analysis of the entomopathogenic nematode Steinernema hermaphroditum.</title>
        <authorList>
            <person name="Schwarz E.M."/>
            <person name="Heppert J.K."/>
            <person name="Baniya A."/>
            <person name="Schwartz H.T."/>
            <person name="Tan C.-H."/>
            <person name="Antoshechkin I."/>
            <person name="Sternberg P.W."/>
            <person name="Goodrich-Blair H."/>
            <person name="Dillman A.R."/>
        </authorList>
    </citation>
    <scope>NUCLEOTIDE SEQUENCE</scope>
    <source>
        <strain evidence="2">PS9179</strain>
        <tissue evidence="2">Whole animal</tissue>
    </source>
</reference>